<reference evidence="2 3" key="1">
    <citation type="submission" date="2019-01" db="EMBL/GenBank/DDBJ databases">
        <title>Draft genome sequence of Psathyrella aberdarensis IHI B618.</title>
        <authorList>
            <person name="Buettner E."/>
            <person name="Kellner H."/>
        </authorList>
    </citation>
    <scope>NUCLEOTIDE SEQUENCE [LARGE SCALE GENOMIC DNA]</scope>
    <source>
        <strain evidence="2 3">IHI B618</strain>
    </source>
</reference>
<feature type="region of interest" description="Disordered" evidence="1">
    <location>
        <begin position="1"/>
        <end position="26"/>
    </location>
</feature>
<evidence type="ECO:0000313" key="3">
    <source>
        <dbReference type="Proteomes" id="UP000290288"/>
    </source>
</evidence>
<keyword evidence="3" id="KW-1185">Reference proteome</keyword>
<sequence length="269" mass="29517">MPYYPAELDSDDEGSIEYDWDNDSQPDLDDDYMARTMGHLRLGGSTSGVPGTPPPRYSSVPTPPPGYAAGSLDFVTCGLTCNEKLCKDGPSDTTMCTYCHRRPKVQGKDQCGQTCADKAKISCLLCKVRPKNGSYHFCGKTCKGIATKSTPLILEIAKGHTSYDMVENKFKSGWKGSSTQPTIAKIFKIIESEEFLKPYDAYRKRVGPKENYLYHGTKRQCQLGVSTTNLCTSPSCAICNILKTSFKVEIANPWGCFGQGIYTSSASNK</sequence>
<name>A0A4Q2D331_9AGAR</name>
<dbReference type="SUPFAM" id="SSF56399">
    <property type="entry name" value="ADP-ribosylation"/>
    <property type="match status" value="1"/>
</dbReference>
<dbReference type="AlphaFoldDB" id="A0A4Q2D331"/>
<dbReference type="Gene3D" id="3.90.228.10">
    <property type="match status" value="1"/>
</dbReference>
<comment type="caution">
    <text evidence="2">The sequence shown here is derived from an EMBL/GenBank/DDBJ whole genome shotgun (WGS) entry which is preliminary data.</text>
</comment>
<dbReference type="OrthoDB" id="9514740at2759"/>
<protein>
    <recommendedName>
        <fullName evidence="4">PARP catalytic domain-containing protein</fullName>
    </recommendedName>
</protein>
<evidence type="ECO:0000256" key="1">
    <source>
        <dbReference type="SAM" id="MobiDB-lite"/>
    </source>
</evidence>
<organism evidence="2 3">
    <name type="scientific">Candolleomyces aberdarensis</name>
    <dbReference type="NCBI Taxonomy" id="2316362"/>
    <lineage>
        <taxon>Eukaryota</taxon>
        <taxon>Fungi</taxon>
        <taxon>Dikarya</taxon>
        <taxon>Basidiomycota</taxon>
        <taxon>Agaricomycotina</taxon>
        <taxon>Agaricomycetes</taxon>
        <taxon>Agaricomycetidae</taxon>
        <taxon>Agaricales</taxon>
        <taxon>Agaricineae</taxon>
        <taxon>Psathyrellaceae</taxon>
        <taxon>Candolleomyces</taxon>
    </lineage>
</organism>
<dbReference type="Proteomes" id="UP000290288">
    <property type="component" value="Unassembled WGS sequence"/>
</dbReference>
<feature type="compositionally biased region" description="Acidic residues" evidence="1">
    <location>
        <begin position="8"/>
        <end position="26"/>
    </location>
</feature>
<feature type="compositionally biased region" description="Pro residues" evidence="1">
    <location>
        <begin position="51"/>
        <end position="63"/>
    </location>
</feature>
<feature type="region of interest" description="Disordered" evidence="1">
    <location>
        <begin position="40"/>
        <end position="63"/>
    </location>
</feature>
<evidence type="ECO:0000313" key="2">
    <source>
        <dbReference type="EMBL" id="RXW12754.1"/>
    </source>
</evidence>
<evidence type="ECO:0008006" key="4">
    <source>
        <dbReference type="Google" id="ProtNLM"/>
    </source>
</evidence>
<gene>
    <name evidence="2" type="ORF">EST38_g13099</name>
</gene>
<proteinExistence type="predicted"/>
<accession>A0A4Q2D331</accession>
<dbReference type="EMBL" id="SDEE01001131">
    <property type="protein sequence ID" value="RXW12754.1"/>
    <property type="molecule type" value="Genomic_DNA"/>
</dbReference>